<keyword evidence="2" id="KW-1185">Reference proteome</keyword>
<organism evidence="1 2">
    <name type="scientific">Rhizobium hainanense</name>
    <dbReference type="NCBI Taxonomy" id="52131"/>
    <lineage>
        <taxon>Bacteria</taxon>
        <taxon>Pseudomonadati</taxon>
        <taxon>Pseudomonadota</taxon>
        <taxon>Alphaproteobacteria</taxon>
        <taxon>Hyphomicrobiales</taxon>
        <taxon>Rhizobiaceae</taxon>
        <taxon>Rhizobium/Agrobacterium group</taxon>
        <taxon>Rhizobium</taxon>
    </lineage>
</organism>
<dbReference type="SUPFAM" id="SSF88874">
    <property type="entry name" value="Receptor-binding domain of short tail fibre protein gp12"/>
    <property type="match status" value="1"/>
</dbReference>
<dbReference type="OrthoDB" id="8266301at2"/>
<gene>
    <name evidence="1" type="ORF">GA0061100_102625</name>
</gene>
<dbReference type="Proteomes" id="UP000186228">
    <property type="component" value="Unassembled WGS sequence"/>
</dbReference>
<proteinExistence type="predicted"/>
<dbReference type="AlphaFoldDB" id="A0A1C3UM34"/>
<evidence type="ECO:0000313" key="2">
    <source>
        <dbReference type="Proteomes" id="UP000186228"/>
    </source>
</evidence>
<dbReference type="EMBL" id="FMAC01000002">
    <property type="protein sequence ID" value="SCB16535.1"/>
    <property type="molecule type" value="Genomic_DNA"/>
</dbReference>
<dbReference type="RefSeq" id="WP_075852422.1">
    <property type="nucleotide sequence ID" value="NZ_FMAC01000002.1"/>
</dbReference>
<sequence>MAGFWNQSNTQIHDANGKPFIGARAYFYKGGTTTPITVYKSYSLGSINAHPNPVQTDGNGYFPPVFFDEADGFYRERLTSAQGVIIYDVDGLPIIGPSTGGGGGGDTPVDPSSVLITGDMIMGYGTGTRTGFVRANARTIGNAISGASERANSDAQALFSWLWNADPNLTVVGGRGANALADWNANKQMTLPDWRGRALIGTDVMGNTAANVIPGAGLGWAGGESAHTLSVGEMPSHAHGLSDPGHLHDWGNRAQGFGITPGNFGAFAQGGSDPSGLKVQTAFTGITMSPTGGGQAHNNVQPSRALTIYIRL</sequence>
<reference evidence="2" key="1">
    <citation type="submission" date="2016-08" db="EMBL/GenBank/DDBJ databases">
        <authorList>
            <person name="Varghese N."/>
            <person name="Submissions Spin"/>
        </authorList>
    </citation>
    <scope>NUCLEOTIDE SEQUENCE [LARGE SCALE GENOMIC DNA]</scope>
    <source>
        <strain evidence="2">CCBAU 57015</strain>
    </source>
</reference>
<evidence type="ECO:0000313" key="1">
    <source>
        <dbReference type="EMBL" id="SCB16535.1"/>
    </source>
</evidence>
<accession>A0A1C3UM34</accession>
<protein>
    <submittedName>
        <fullName evidence="1">Microcystin-dependent protein</fullName>
    </submittedName>
</protein>
<name>A0A1C3UM34_9HYPH</name>
<dbReference type="STRING" id="52131.GA0061100_102625"/>